<proteinExistence type="predicted"/>
<gene>
    <name evidence="2" type="ORF">BG844_15955</name>
</gene>
<comment type="caution">
    <text evidence="2">The sequence shown here is derived from an EMBL/GenBank/DDBJ whole genome shotgun (WGS) entry which is preliminary data.</text>
</comment>
<accession>A0A1K0FKF8</accession>
<dbReference type="EMBL" id="MEIA01000163">
    <property type="protein sequence ID" value="OJF13305.1"/>
    <property type="molecule type" value="Genomic_DNA"/>
</dbReference>
<evidence type="ECO:0000313" key="3">
    <source>
        <dbReference type="Proteomes" id="UP000182486"/>
    </source>
</evidence>
<evidence type="ECO:0000256" key="1">
    <source>
        <dbReference type="SAM" id="MobiDB-lite"/>
    </source>
</evidence>
<name>A0A1K0FKF8_9ACTN</name>
<keyword evidence="3" id="KW-1185">Reference proteome</keyword>
<sequence length="109" mass="12224">MTGTPNGLPRLYTAAEVAEALRRSSWWVKEQARHRRIPHCWMGGSYLFTADHVAAIVRQFEVQPVEVGRTVPPTGRSWRGDSTTSPEPAMRLVARVPRRARSARSDEAA</sequence>
<dbReference type="Proteomes" id="UP000182486">
    <property type="component" value="Unassembled WGS sequence"/>
</dbReference>
<protein>
    <recommendedName>
        <fullName evidence="4">Helix-turn-helix domain-containing protein</fullName>
    </recommendedName>
</protein>
<dbReference type="AlphaFoldDB" id="A0A1K0FKF8"/>
<feature type="region of interest" description="Disordered" evidence="1">
    <location>
        <begin position="68"/>
        <end position="109"/>
    </location>
</feature>
<evidence type="ECO:0000313" key="2">
    <source>
        <dbReference type="EMBL" id="OJF13305.1"/>
    </source>
</evidence>
<dbReference type="RefSeq" id="WP_071806117.1">
    <property type="nucleotide sequence ID" value="NZ_MEIA01000163.1"/>
</dbReference>
<organism evidence="2 3">
    <name type="scientific">Couchioplanes caeruleus subsp. caeruleus</name>
    <dbReference type="NCBI Taxonomy" id="56427"/>
    <lineage>
        <taxon>Bacteria</taxon>
        <taxon>Bacillati</taxon>
        <taxon>Actinomycetota</taxon>
        <taxon>Actinomycetes</taxon>
        <taxon>Micromonosporales</taxon>
        <taxon>Micromonosporaceae</taxon>
        <taxon>Couchioplanes</taxon>
    </lineage>
</organism>
<evidence type="ECO:0008006" key="4">
    <source>
        <dbReference type="Google" id="ProtNLM"/>
    </source>
</evidence>
<reference evidence="2 3" key="1">
    <citation type="submission" date="2016-09" db="EMBL/GenBank/DDBJ databases">
        <title>Couchioplanes caeruleus draft genome sequence.</title>
        <authorList>
            <person name="Sheehan J."/>
            <person name="Caffrey P."/>
        </authorList>
    </citation>
    <scope>NUCLEOTIDE SEQUENCE [LARGE SCALE GENOMIC DNA]</scope>
    <source>
        <strain evidence="2 3">DSM 43634</strain>
    </source>
</reference>